<dbReference type="Gene3D" id="1.10.357.10">
    <property type="entry name" value="Tetracycline Repressor, domain 2"/>
    <property type="match status" value="1"/>
</dbReference>
<dbReference type="PROSITE" id="PS01081">
    <property type="entry name" value="HTH_TETR_1"/>
    <property type="match status" value="1"/>
</dbReference>
<name>A0A853BZC4_9ACTN</name>
<dbReference type="PROSITE" id="PS50977">
    <property type="entry name" value="HTH_TETR_2"/>
    <property type="match status" value="1"/>
</dbReference>
<accession>A0A853BZC4</accession>
<evidence type="ECO:0000313" key="6">
    <source>
        <dbReference type="EMBL" id="NYJ00227.1"/>
    </source>
</evidence>
<dbReference type="InterPro" id="IPR009057">
    <property type="entry name" value="Homeodomain-like_sf"/>
</dbReference>
<dbReference type="InterPro" id="IPR036271">
    <property type="entry name" value="Tet_transcr_reg_TetR-rel_C_sf"/>
</dbReference>
<sequence>MRKTPRQARSRQMVDRIVAAGRDVLVSDGYDAFSTNRVAAAAGVSPGSVYQYFPDKAAIVDVVVDRYWDDVAEKVAAALADRIGTFGPAMVRDTADALIAALEDDPAVLRVVAEELPISRNRDRLTVLERRVRDLVATFLAARPETSHRPDPAVTAWVVVIALEQLAVRWVLDQPPVTRDQLVEEILALVSGYLSFGDR</sequence>
<keyword evidence="1" id="KW-0805">Transcription regulation</keyword>
<evidence type="ECO:0000256" key="4">
    <source>
        <dbReference type="PROSITE-ProRule" id="PRU00335"/>
    </source>
</evidence>
<keyword evidence="3" id="KW-0804">Transcription</keyword>
<dbReference type="InterPro" id="IPR001647">
    <property type="entry name" value="HTH_TetR"/>
</dbReference>
<dbReference type="SUPFAM" id="SSF46689">
    <property type="entry name" value="Homeodomain-like"/>
    <property type="match status" value="1"/>
</dbReference>
<evidence type="ECO:0000256" key="3">
    <source>
        <dbReference type="ARBA" id="ARBA00023163"/>
    </source>
</evidence>
<dbReference type="SUPFAM" id="SSF48498">
    <property type="entry name" value="Tetracyclin repressor-like, C-terminal domain"/>
    <property type="match status" value="1"/>
</dbReference>
<dbReference type="GO" id="GO:0003700">
    <property type="term" value="F:DNA-binding transcription factor activity"/>
    <property type="evidence" value="ECO:0007669"/>
    <property type="project" value="TreeGrafter"/>
</dbReference>
<dbReference type="PRINTS" id="PR00455">
    <property type="entry name" value="HTHTETR"/>
</dbReference>
<dbReference type="GO" id="GO:0000976">
    <property type="term" value="F:transcription cis-regulatory region binding"/>
    <property type="evidence" value="ECO:0007669"/>
    <property type="project" value="TreeGrafter"/>
</dbReference>
<dbReference type="AlphaFoldDB" id="A0A853BZC4"/>
<reference evidence="6 7" key="1">
    <citation type="submission" date="2020-07" db="EMBL/GenBank/DDBJ databases">
        <title>Sequencing the genomes of 1000 actinobacteria strains.</title>
        <authorList>
            <person name="Klenk H.-P."/>
        </authorList>
    </citation>
    <scope>NUCLEOTIDE SEQUENCE [LARGE SCALE GENOMIC DNA]</scope>
    <source>
        <strain evidence="6 7">DSM 103833</strain>
    </source>
</reference>
<dbReference type="PANTHER" id="PTHR30055:SF234">
    <property type="entry name" value="HTH-TYPE TRANSCRIPTIONAL REGULATOR BETI"/>
    <property type="match status" value="1"/>
</dbReference>
<dbReference type="PANTHER" id="PTHR30055">
    <property type="entry name" value="HTH-TYPE TRANSCRIPTIONAL REGULATOR RUTR"/>
    <property type="match status" value="1"/>
</dbReference>
<keyword evidence="2 4" id="KW-0238">DNA-binding</keyword>
<feature type="DNA-binding region" description="H-T-H motif" evidence="4">
    <location>
        <begin position="34"/>
        <end position="53"/>
    </location>
</feature>
<protein>
    <submittedName>
        <fullName evidence="6">AcrR family transcriptional regulator</fullName>
    </submittedName>
</protein>
<evidence type="ECO:0000313" key="7">
    <source>
        <dbReference type="Proteomes" id="UP000530424"/>
    </source>
</evidence>
<evidence type="ECO:0000259" key="5">
    <source>
        <dbReference type="PROSITE" id="PS50977"/>
    </source>
</evidence>
<dbReference type="Pfam" id="PF17918">
    <property type="entry name" value="TetR_C_15"/>
    <property type="match status" value="1"/>
</dbReference>
<dbReference type="Pfam" id="PF00440">
    <property type="entry name" value="TetR_N"/>
    <property type="match status" value="1"/>
</dbReference>
<proteinExistence type="predicted"/>
<feature type="domain" description="HTH tetR-type" evidence="5">
    <location>
        <begin position="11"/>
        <end position="71"/>
    </location>
</feature>
<comment type="caution">
    <text evidence="6">The sequence shown here is derived from an EMBL/GenBank/DDBJ whole genome shotgun (WGS) entry which is preliminary data.</text>
</comment>
<organism evidence="6 7">
    <name type="scientific">Nocardioides thalensis</name>
    <dbReference type="NCBI Taxonomy" id="1914755"/>
    <lineage>
        <taxon>Bacteria</taxon>
        <taxon>Bacillati</taxon>
        <taxon>Actinomycetota</taxon>
        <taxon>Actinomycetes</taxon>
        <taxon>Propionibacteriales</taxon>
        <taxon>Nocardioidaceae</taxon>
        <taxon>Nocardioides</taxon>
    </lineage>
</organism>
<dbReference type="Proteomes" id="UP000530424">
    <property type="component" value="Unassembled WGS sequence"/>
</dbReference>
<dbReference type="InterPro" id="IPR050109">
    <property type="entry name" value="HTH-type_TetR-like_transc_reg"/>
</dbReference>
<dbReference type="RefSeq" id="WP_343047051.1">
    <property type="nucleotide sequence ID" value="NZ_JACCFP010000001.1"/>
</dbReference>
<dbReference type="EMBL" id="JACCFP010000001">
    <property type="protein sequence ID" value="NYJ00227.1"/>
    <property type="molecule type" value="Genomic_DNA"/>
</dbReference>
<evidence type="ECO:0000256" key="1">
    <source>
        <dbReference type="ARBA" id="ARBA00023015"/>
    </source>
</evidence>
<evidence type="ECO:0000256" key="2">
    <source>
        <dbReference type="ARBA" id="ARBA00023125"/>
    </source>
</evidence>
<gene>
    <name evidence="6" type="ORF">HNR19_000925</name>
</gene>
<dbReference type="InterPro" id="IPR041669">
    <property type="entry name" value="TetR_C_15"/>
</dbReference>
<dbReference type="InterPro" id="IPR023772">
    <property type="entry name" value="DNA-bd_HTH_TetR-type_CS"/>
</dbReference>
<keyword evidence="7" id="KW-1185">Reference proteome</keyword>